<accession>A0A1X7CKM1</accession>
<keyword evidence="1" id="KW-0472">Membrane</keyword>
<sequence>MKRWMVAWALSGLTLSPAAVCSAADAFAHRFALTLDGPAAYYTLAVPPSVYAASRSEDLSDVRIFNGAGEPVPYSLDAPRAPAAAPTLRDLKWFSLPQAAVGSEGAPAGVSIGQDGTLRFLPSAPQRGAAGHGMDLVDLGARPGRIAALRVRLHDVRFQGRVRVEASDDLRGWRPLGDTSLLKVERGGDSLVQDRIPIDLAPGRYVRLQWLDAAPEIEAMQAEVLAEGEPAPPHARAWRENVTSRAGDEPGEYRFETGGAYPVDRVTFALPQANTVVHAAVYSRPGARAPWREVAQGLLFRLAQGASEQRNAPLELAPDTDREWRLVVDARNGGLGGGVPAVSFGWQPASLTFVARGAPPFTLAVGNGRLRSAAQARDELVVTPAAAIAAASVGAPLPVSAKEARDALAGDGTAARPYVLWGALVLAVAVLAAIAWRLLRQREDGADR</sequence>
<evidence type="ECO:0000256" key="1">
    <source>
        <dbReference type="SAM" id="Phobius"/>
    </source>
</evidence>
<evidence type="ECO:0000313" key="3">
    <source>
        <dbReference type="EMBL" id="SME98267.1"/>
    </source>
</evidence>
<reference evidence="4" key="1">
    <citation type="submission" date="2017-04" db="EMBL/GenBank/DDBJ databases">
        <authorList>
            <person name="Varghese N."/>
            <person name="Submissions S."/>
        </authorList>
    </citation>
    <scope>NUCLEOTIDE SEQUENCE [LARGE SCALE GENOMIC DNA]</scope>
    <source>
        <strain evidence="4">Ballard 720</strain>
    </source>
</reference>
<proteinExistence type="predicted"/>
<evidence type="ECO:0000256" key="2">
    <source>
        <dbReference type="SAM" id="SignalP"/>
    </source>
</evidence>
<dbReference type="RefSeq" id="WP_233212107.1">
    <property type="nucleotide sequence ID" value="NZ_BSQD01000001.1"/>
</dbReference>
<evidence type="ECO:0000313" key="4">
    <source>
        <dbReference type="Proteomes" id="UP000192911"/>
    </source>
</evidence>
<keyword evidence="4" id="KW-1185">Reference proteome</keyword>
<dbReference type="Proteomes" id="UP000192911">
    <property type="component" value="Unassembled WGS sequence"/>
</dbReference>
<organism evidence="3 4">
    <name type="scientific">Trinickia caryophylli</name>
    <name type="common">Paraburkholderia caryophylli</name>
    <dbReference type="NCBI Taxonomy" id="28094"/>
    <lineage>
        <taxon>Bacteria</taxon>
        <taxon>Pseudomonadati</taxon>
        <taxon>Pseudomonadota</taxon>
        <taxon>Betaproteobacteria</taxon>
        <taxon>Burkholderiales</taxon>
        <taxon>Burkholderiaceae</taxon>
        <taxon>Trinickia</taxon>
    </lineage>
</organism>
<dbReference type="AlphaFoldDB" id="A0A1X7CKM1"/>
<evidence type="ECO:0008006" key="5">
    <source>
        <dbReference type="Google" id="ProtNLM"/>
    </source>
</evidence>
<feature type="chain" id="PRO_5012914205" description="DUF3999 domain-containing protein" evidence="2">
    <location>
        <begin position="24"/>
        <end position="448"/>
    </location>
</feature>
<keyword evidence="1" id="KW-1133">Transmembrane helix</keyword>
<dbReference type="STRING" id="28094.SAMN06295900_101523"/>
<feature type="transmembrane region" description="Helical" evidence="1">
    <location>
        <begin position="418"/>
        <end position="439"/>
    </location>
</feature>
<gene>
    <name evidence="3" type="ORF">SAMN06295900_101523</name>
</gene>
<protein>
    <recommendedName>
        <fullName evidence="5">DUF3999 domain-containing protein</fullName>
    </recommendedName>
</protein>
<dbReference type="GeneID" id="95549001"/>
<feature type="signal peptide" evidence="2">
    <location>
        <begin position="1"/>
        <end position="23"/>
    </location>
</feature>
<dbReference type="EMBL" id="FXAH01000001">
    <property type="protein sequence ID" value="SME98267.1"/>
    <property type="molecule type" value="Genomic_DNA"/>
</dbReference>
<dbReference type="Pfam" id="PF13163">
    <property type="entry name" value="DUF3999"/>
    <property type="match status" value="1"/>
</dbReference>
<name>A0A1X7CKM1_TRICW</name>
<keyword evidence="2" id="KW-0732">Signal</keyword>
<dbReference type="InterPro" id="IPR025060">
    <property type="entry name" value="DUF3999"/>
</dbReference>
<keyword evidence="1" id="KW-0812">Transmembrane</keyword>